<feature type="coiled-coil region" evidence="1">
    <location>
        <begin position="82"/>
        <end position="137"/>
    </location>
</feature>
<evidence type="ECO:0000256" key="1">
    <source>
        <dbReference type="SAM" id="Coils"/>
    </source>
</evidence>
<feature type="compositionally biased region" description="Polar residues" evidence="2">
    <location>
        <begin position="56"/>
        <end position="67"/>
    </location>
</feature>
<comment type="caution">
    <text evidence="3">The sequence shown here is derived from an EMBL/GenBank/DDBJ whole genome shotgun (WGS) entry which is preliminary data.</text>
</comment>
<accession>A0AAN8UI11</accession>
<feature type="region of interest" description="Disordered" evidence="2">
    <location>
        <begin position="167"/>
        <end position="188"/>
    </location>
</feature>
<gene>
    <name evidence="3" type="ORF">RJ641_018811</name>
</gene>
<organism evidence="3 4">
    <name type="scientific">Dillenia turbinata</name>
    <dbReference type="NCBI Taxonomy" id="194707"/>
    <lineage>
        <taxon>Eukaryota</taxon>
        <taxon>Viridiplantae</taxon>
        <taxon>Streptophyta</taxon>
        <taxon>Embryophyta</taxon>
        <taxon>Tracheophyta</taxon>
        <taxon>Spermatophyta</taxon>
        <taxon>Magnoliopsida</taxon>
        <taxon>eudicotyledons</taxon>
        <taxon>Gunneridae</taxon>
        <taxon>Pentapetalae</taxon>
        <taxon>Dilleniales</taxon>
        <taxon>Dilleniaceae</taxon>
        <taxon>Dillenia</taxon>
    </lineage>
</organism>
<name>A0AAN8UI11_9MAGN</name>
<feature type="region of interest" description="Disordered" evidence="2">
    <location>
        <begin position="47"/>
        <end position="67"/>
    </location>
</feature>
<evidence type="ECO:0000256" key="2">
    <source>
        <dbReference type="SAM" id="MobiDB-lite"/>
    </source>
</evidence>
<reference evidence="3 4" key="1">
    <citation type="submission" date="2023-12" db="EMBL/GenBank/DDBJ databases">
        <title>A high-quality genome assembly for Dillenia turbinata (Dilleniales).</title>
        <authorList>
            <person name="Chanderbali A."/>
        </authorList>
    </citation>
    <scope>NUCLEOTIDE SEQUENCE [LARGE SCALE GENOMIC DNA]</scope>
    <source>
        <strain evidence="3">LSX21</strain>
        <tissue evidence="3">Leaf</tissue>
    </source>
</reference>
<dbReference type="AlphaFoldDB" id="A0AAN8UI11"/>
<dbReference type="Proteomes" id="UP001370490">
    <property type="component" value="Unassembled WGS sequence"/>
</dbReference>
<proteinExistence type="predicted"/>
<evidence type="ECO:0000313" key="3">
    <source>
        <dbReference type="EMBL" id="KAK6915950.1"/>
    </source>
</evidence>
<sequence>MEIQTLPSEETEDYDSTVDISRPFSSVKEAIAIFGERFLAAEIYSPSPKPYGNIPKQPTSWKLSISPISPPRTIREIENSNNRTFDGSLKKLEEELEETREELKLLKEREAETEVAVATLNAELHKNMSKMAEAEAEEAAKAVGKREEERVERDVIVRVEKPTLAQVLGKKTGENRGSRNRGMTKSVKKKKPIIPLVSDLFSWKKELPKIFHNPLYSSSQVKT</sequence>
<keyword evidence="1" id="KW-0175">Coiled coil</keyword>
<dbReference type="EMBL" id="JBAMMX010000024">
    <property type="protein sequence ID" value="KAK6915950.1"/>
    <property type="molecule type" value="Genomic_DNA"/>
</dbReference>
<protein>
    <submittedName>
        <fullName evidence="3">Uncharacterized protein</fullName>
    </submittedName>
</protein>
<keyword evidence="4" id="KW-1185">Reference proteome</keyword>
<evidence type="ECO:0000313" key="4">
    <source>
        <dbReference type="Proteomes" id="UP001370490"/>
    </source>
</evidence>